<organism evidence="4 5">
    <name type="scientific">Methanofollis fontis</name>
    <dbReference type="NCBI Taxonomy" id="2052832"/>
    <lineage>
        <taxon>Archaea</taxon>
        <taxon>Methanobacteriati</taxon>
        <taxon>Methanobacteriota</taxon>
        <taxon>Stenosarchaea group</taxon>
        <taxon>Methanomicrobia</taxon>
        <taxon>Methanomicrobiales</taxon>
        <taxon>Methanomicrobiaceae</taxon>
        <taxon>Methanofollis</taxon>
    </lineage>
</organism>
<feature type="modified residue" description="4-aspartylphosphate" evidence="2">
    <location>
        <position position="69"/>
    </location>
</feature>
<gene>
    <name evidence="4" type="ORF">CUJ86_04565</name>
</gene>
<dbReference type="AlphaFoldDB" id="A0A483CPG9"/>
<dbReference type="PANTHER" id="PTHR44591">
    <property type="entry name" value="STRESS RESPONSE REGULATOR PROTEIN 1"/>
    <property type="match status" value="1"/>
</dbReference>
<protein>
    <recommendedName>
        <fullName evidence="3">Response regulatory domain-containing protein</fullName>
    </recommendedName>
</protein>
<sequence length="144" mass="16372">MLEHHTGVIELTLPLDELRVLYVDDEAGLLDLIETYFRHYSDFDIDTAISAQEGLRKLHLSPYDVIVSDYEMPEMNGIEFLLALRSEGNTIPFIIFSGRRREEIEMNILNAGADHYIQKGGNPMATFAELKHHIIHTAASNMAQ</sequence>
<keyword evidence="5" id="KW-1185">Reference proteome</keyword>
<proteinExistence type="predicted"/>
<dbReference type="SMART" id="SM00448">
    <property type="entry name" value="REC"/>
    <property type="match status" value="1"/>
</dbReference>
<evidence type="ECO:0000259" key="3">
    <source>
        <dbReference type="PROSITE" id="PS50110"/>
    </source>
</evidence>
<name>A0A483CPG9_9EURY</name>
<evidence type="ECO:0000256" key="2">
    <source>
        <dbReference type="PROSITE-ProRule" id="PRU00169"/>
    </source>
</evidence>
<reference evidence="4 5" key="1">
    <citation type="submission" date="2017-11" db="EMBL/GenBank/DDBJ databases">
        <title>Isolation and Characterization of Methanofollis Species from Methane Seep Offshore SW Taiwan.</title>
        <authorList>
            <person name="Teng N.-H."/>
            <person name="Lai M.-C."/>
            <person name="Chen S.-C."/>
        </authorList>
    </citation>
    <scope>NUCLEOTIDE SEQUENCE [LARGE SCALE GENOMIC DNA]</scope>
    <source>
        <strain evidence="4 5">FWC-SCC2</strain>
    </source>
</reference>
<dbReference type="InterPro" id="IPR050595">
    <property type="entry name" value="Bact_response_regulator"/>
</dbReference>
<dbReference type="Gene3D" id="3.40.50.2300">
    <property type="match status" value="1"/>
</dbReference>
<evidence type="ECO:0000313" key="5">
    <source>
        <dbReference type="Proteomes" id="UP000292580"/>
    </source>
</evidence>
<comment type="caution">
    <text evidence="4">The sequence shown here is derived from an EMBL/GenBank/DDBJ whole genome shotgun (WGS) entry which is preliminary data.</text>
</comment>
<dbReference type="CDD" id="cd00156">
    <property type="entry name" value="REC"/>
    <property type="match status" value="1"/>
</dbReference>
<accession>A0A483CPG9</accession>
<evidence type="ECO:0000313" key="4">
    <source>
        <dbReference type="EMBL" id="TAJ44585.1"/>
    </source>
</evidence>
<feature type="domain" description="Response regulatory" evidence="3">
    <location>
        <begin position="19"/>
        <end position="134"/>
    </location>
</feature>
<dbReference type="Pfam" id="PF00072">
    <property type="entry name" value="Response_reg"/>
    <property type="match status" value="1"/>
</dbReference>
<dbReference type="InterPro" id="IPR001789">
    <property type="entry name" value="Sig_transdc_resp-reg_receiver"/>
</dbReference>
<keyword evidence="1 2" id="KW-0597">Phosphoprotein</keyword>
<dbReference type="Proteomes" id="UP000292580">
    <property type="component" value="Unassembled WGS sequence"/>
</dbReference>
<dbReference type="GO" id="GO:0000160">
    <property type="term" value="P:phosphorelay signal transduction system"/>
    <property type="evidence" value="ECO:0007669"/>
    <property type="project" value="InterPro"/>
</dbReference>
<dbReference type="EMBL" id="PGCL01000002">
    <property type="protein sequence ID" value="TAJ44585.1"/>
    <property type="molecule type" value="Genomic_DNA"/>
</dbReference>
<dbReference type="PANTHER" id="PTHR44591:SF3">
    <property type="entry name" value="RESPONSE REGULATORY DOMAIN-CONTAINING PROTEIN"/>
    <property type="match status" value="1"/>
</dbReference>
<dbReference type="SUPFAM" id="SSF52172">
    <property type="entry name" value="CheY-like"/>
    <property type="match status" value="1"/>
</dbReference>
<dbReference type="PROSITE" id="PS50110">
    <property type="entry name" value="RESPONSE_REGULATORY"/>
    <property type="match status" value="1"/>
</dbReference>
<dbReference type="InterPro" id="IPR011006">
    <property type="entry name" value="CheY-like_superfamily"/>
</dbReference>
<evidence type="ECO:0000256" key="1">
    <source>
        <dbReference type="ARBA" id="ARBA00022553"/>
    </source>
</evidence>